<dbReference type="EMBL" id="JAMZFT010000002">
    <property type="protein sequence ID" value="MCP1336605.1"/>
    <property type="molecule type" value="Genomic_DNA"/>
</dbReference>
<dbReference type="SUPFAM" id="SSF69786">
    <property type="entry name" value="YggU-like"/>
    <property type="match status" value="1"/>
</dbReference>
<dbReference type="Gene3D" id="3.30.1200.10">
    <property type="entry name" value="YggU-like"/>
    <property type="match status" value="1"/>
</dbReference>
<comment type="caution">
    <text evidence="3">The sequence shown here is derived from an EMBL/GenBank/DDBJ whole genome shotgun (WGS) entry which is preliminary data.</text>
</comment>
<dbReference type="PANTHER" id="PTHR13420:SF7">
    <property type="entry name" value="UPF0235 PROTEIN C15ORF40"/>
    <property type="match status" value="1"/>
</dbReference>
<evidence type="ECO:0000313" key="4">
    <source>
        <dbReference type="Proteomes" id="UP001055804"/>
    </source>
</evidence>
<proteinExistence type="inferred from homology"/>
<dbReference type="GO" id="GO:0005737">
    <property type="term" value="C:cytoplasm"/>
    <property type="evidence" value="ECO:0007669"/>
    <property type="project" value="TreeGrafter"/>
</dbReference>
<comment type="similarity">
    <text evidence="1 2">Belongs to the UPF0235 family.</text>
</comment>
<dbReference type="NCBIfam" id="TIGR00251">
    <property type="entry name" value="DUF167 family protein"/>
    <property type="match status" value="1"/>
</dbReference>
<dbReference type="AlphaFoldDB" id="A0A9J6PBK4"/>
<evidence type="ECO:0000313" key="3">
    <source>
        <dbReference type="EMBL" id="MCP1336605.1"/>
    </source>
</evidence>
<protein>
    <recommendedName>
        <fullName evidence="2">UPF0235 protein NJQ99_09325</fullName>
    </recommendedName>
</protein>
<dbReference type="Proteomes" id="UP001055804">
    <property type="component" value="Unassembled WGS sequence"/>
</dbReference>
<sequence>MSDDGLRLADGGLLIRVRVTPNARREGLVPGEGQLEAKVTVPPEKGRANAALVALLARTWRLPRTSLEVVSGATGRMKTVRVAGDAEAARRAVAEWMVAEREGKGSA</sequence>
<reference evidence="3" key="1">
    <citation type="submission" date="2022-06" db="EMBL/GenBank/DDBJ databases">
        <title>Isolation and Genomics of Futiania mangrovii gen. nov., sp. nov., a Rare and Metabolically-versatile member in the Class Alphaproteobacteria.</title>
        <authorList>
            <person name="Liu L."/>
            <person name="Huang W.-C."/>
            <person name="Pan J."/>
            <person name="Li J."/>
            <person name="Huang Y."/>
            <person name="Du H."/>
            <person name="Liu Y."/>
            <person name="Li M."/>
        </authorList>
    </citation>
    <scope>NUCLEOTIDE SEQUENCE</scope>
    <source>
        <strain evidence="3">FT118</strain>
    </source>
</reference>
<organism evidence="3 4">
    <name type="scientific">Futiania mangrovi</name>
    <dbReference type="NCBI Taxonomy" id="2959716"/>
    <lineage>
        <taxon>Bacteria</taxon>
        <taxon>Pseudomonadati</taxon>
        <taxon>Pseudomonadota</taxon>
        <taxon>Alphaproteobacteria</taxon>
        <taxon>Futianiales</taxon>
        <taxon>Futianiaceae</taxon>
        <taxon>Futiania</taxon>
    </lineage>
</organism>
<evidence type="ECO:0000256" key="1">
    <source>
        <dbReference type="ARBA" id="ARBA00010364"/>
    </source>
</evidence>
<name>A0A9J6PBK4_9PROT</name>
<dbReference type="PANTHER" id="PTHR13420">
    <property type="entry name" value="UPF0235 PROTEIN C15ORF40"/>
    <property type="match status" value="1"/>
</dbReference>
<dbReference type="RefSeq" id="WP_269332557.1">
    <property type="nucleotide sequence ID" value="NZ_JAMZFT010000002.1"/>
</dbReference>
<accession>A0A9J6PBK4</accession>
<dbReference type="SMART" id="SM01152">
    <property type="entry name" value="DUF167"/>
    <property type="match status" value="1"/>
</dbReference>
<dbReference type="InterPro" id="IPR003746">
    <property type="entry name" value="DUF167"/>
</dbReference>
<gene>
    <name evidence="3" type="ORF">NJQ99_09325</name>
</gene>
<dbReference type="InterPro" id="IPR036591">
    <property type="entry name" value="YggU-like_sf"/>
</dbReference>
<dbReference type="HAMAP" id="MF_00634">
    <property type="entry name" value="UPF0235"/>
    <property type="match status" value="1"/>
</dbReference>
<dbReference type="Pfam" id="PF02594">
    <property type="entry name" value="DUF167"/>
    <property type="match status" value="1"/>
</dbReference>
<evidence type="ECO:0000256" key="2">
    <source>
        <dbReference type="HAMAP-Rule" id="MF_00634"/>
    </source>
</evidence>
<keyword evidence="4" id="KW-1185">Reference proteome</keyword>